<accession>A0A7Z0ILG8</accession>
<gene>
    <name evidence="1" type="ORF">GGQ54_002072</name>
</gene>
<evidence type="ECO:0000313" key="2">
    <source>
        <dbReference type="Proteomes" id="UP000527616"/>
    </source>
</evidence>
<name>A0A7Z0ILG8_9ACTN</name>
<evidence type="ECO:0000313" key="1">
    <source>
        <dbReference type="EMBL" id="NYI71512.1"/>
    </source>
</evidence>
<dbReference type="EMBL" id="JACBZS010000001">
    <property type="protein sequence ID" value="NYI71512.1"/>
    <property type="molecule type" value="Genomic_DNA"/>
</dbReference>
<reference evidence="1 2" key="1">
    <citation type="submission" date="2020-07" db="EMBL/GenBank/DDBJ databases">
        <title>Sequencing the genomes of 1000 actinobacteria strains.</title>
        <authorList>
            <person name="Klenk H.-P."/>
        </authorList>
    </citation>
    <scope>NUCLEOTIDE SEQUENCE [LARGE SCALE GENOMIC DNA]</scope>
    <source>
        <strain evidence="1 2">DSM 103164</strain>
    </source>
</reference>
<proteinExistence type="predicted"/>
<dbReference type="RefSeq" id="WP_179445325.1">
    <property type="nucleotide sequence ID" value="NZ_JACBZS010000001.1"/>
</dbReference>
<dbReference type="AlphaFoldDB" id="A0A7Z0ILG8"/>
<sequence length="271" mass="27445">MSAMSTPDDVLFARLLDDAAVFPPGNHPGPEAVRAWLARQGTADAALVGPLLLPPALVADALAAPEPLAIGVIGRPGADLDEVLGAARAAAGSPVHTLAGIELAADSEWRRGLDLGVPLAVEIAAEDLQHVPALAAAGARAKLRLGATPAYAVPPASEVARFLVATVGSGATVKFTGGLHHPAYRLLPDGTHEFGFLNLILAVDAALTGGDVAEALVGEDARALAAEVAGLGAERAGAVRARFTSYGCCEVADPIGALRRLDLIPTPEELS</sequence>
<protein>
    <submittedName>
        <fullName evidence="1">Uncharacterized protein</fullName>
    </submittedName>
</protein>
<organism evidence="1 2">
    <name type="scientific">Naumannella cuiyingiana</name>
    <dbReference type="NCBI Taxonomy" id="1347891"/>
    <lineage>
        <taxon>Bacteria</taxon>
        <taxon>Bacillati</taxon>
        <taxon>Actinomycetota</taxon>
        <taxon>Actinomycetes</taxon>
        <taxon>Propionibacteriales</taxon>
        <taxon>Propionibacteriaceae</taxon>
        <taxon>Naumannella</taxon>
    </lineage>
</organism>
<comment type="caution">
    <text evidence="1">The sequence shown here is derived from an EMBL/GenBank/DDBJ whole genome shotgun (WGS) entry which is preliminary data.</text>
</comment>
<dbReference type="Proteomes" id="UP000527616">
    <property type="component" value="Unassembled WGS sequence"/>
</dbReference>
<keyword evidence="2" id="KW-1185">Reference proteome</keyword>